<dbReference type="Gene3D" id="2.130.10.10">
    <property type="entry name" value="YVTN repeat-like/Quinoprotein amine dehydrogenase"/>
    <property type="match status" value="1"/>
</dbReference>
<name>A0ABS7ICM9_9HYPH</name>
<dbReference type="InterPro" id="IPR015943">
    <property type="entry name" value="WD40/YVTN_repeat-like_dom_sf"/>
</dbReference>
<evidence type="ECO:0000313" key="2">
    <source>
        <dbReference type="Proteomes" id="UP000770629"/>
    </source>
</evidence>
<dbReference type="EMBL" id="JABDYF010000001">
    <property type="protein sequence ID" value="MBX5088353.1"/>
    <property type="molecule type" value="Genomic_DNA"/>
</dbReference>
<comment type="caution">
    <text evidence="1">The sequence shown here is derived from an EMBL/GenBank/DDBJ whole genome shotgun (WGS) entry which is preliminary data.</text>
</comment>
<accession>A0ABS7ICM9</accession>
<organism evidence="1 2">
    <name type="scientific">Rhizobium lentis</name>
    <dbReference type="NCBI Taxonomy" id="1138194"/>
    <lineage>
        <taxon>Bacteria</taxon>
        <taxon>Pseudomonadati</taxon>
        <taxon>Pseudomonadota</taxon>
        <taxon>Alphaproteobacteria</taxon>
        <taxon>Hyphomicrobiales</taxon>
        <taxon>Rhizobiaceae</taxon>
        <taxon>Rhizobium/Agrobacterium group</taxon>
        <taxon>Rhizobium</taxon>
    </lineage>
</organism>
<dbReference type="Proteomes" id="UP000770629">
    <property type="component" value="Unassembled WGS sequence"/>
</dbReference>
<evidence type="ECO:0000313" key="1">
    <source>
        <dbReference type="EMBL" id="MBX5088353.1"/>
    </source>
</evidence>
<proteinExistence type="predicted"/>
<protein>
    <submittedName>
        <fullName evidence="1">Uncharacterized protein</fullName>
    </submittedName>
</protein>
<dbReference type="InterPro" id="IPR011110">
    <property type="entry name" value="Reg_prop"/>
</dbReference>
<keyword evidence="2" id="KW-1185">Reference proteome</keyword>
<gene>
    <name evidence="1" type="ORF">HJB60_04070</name>
</gene>
<reference evidence="1 2" key="1">
    <citation type="submission" date="2020-04" db="EMBL/GenBank/DDBJ databases">
        <title>Global-level population genomics: horizontal gene transfer, symbiosis and evolution in Rhizobia.</title>
        <authorList>
            <person name="Gai Y."/>
        </authorList>
    </citation>
    <scope>NUCLEOTIDE SEQUENCE [LARGE SCALE GENOMIC DNA]</scope>
    <source>
        <strain evidence="1 2">BLR33</strain>
    </source>
</reference>
<sequence>MSIPVSSGDDIRFRRLSLADGLSQTRVAQIIQDNEGYLWFGTQHGLNRFDGLAYRVFKNEPDQAGSLSGTFIYALFKDRARNRDAVPLVAAVQAQQAHVHGDRLPSGVALLPLFRSSC</sequence>
<dbReference type="Pfam" id="PF07494">
    <property type="entry name" value="Reg_prop"/>
    <property type="match status" value="1"/>
</dbReference>